<reference evidence="10" key="2">
    <citation type="journal article" date="2018" name="Nat. Commun.">
        <title>Extreme sensitivity to ultraviolet light in the fungal pathogen causing white-nose syndrome of bats.</title>
        <authorList>
            <person name="Palmer J.M."/>
            <person name="Drees K.P."/>
            <person name="Foster J.T."/>
            <person name="Lindner D.L."/>
        </authorList>
    </citation>
    <scope>NUCLEOTIDE SEQUENCE [LARGE SCALE GENOMIC DNA]</scope>
    <source>
        <strain evidence="10">UAMH 10579</strain>
    </source>
</reference>
<comment type="similarity">
    <text evidence="2">Belongs to the major facilitator superfamily.</text>
</comment>
<evidence type="ECO:0000256" key="5">
    <source>
        <dbReference type="ARBA" id="ARBA00023136"/>
    </source>
</evidence>
<dbReference type="STRING" id="342668.A0A1B8GRV4"/>
<evidence type="ECO:0000313" key="9">
    <source>
        <dbReference type="EMBL" id="OBT98553.1"/>
    </source>
</evidence>
<dbReference type="PANTHER" id="PTHR23502">
    <property type="entry name" value="MAJOR FACILITATOR SUPERFAMILY"/>
    <property type="match status" value="1"/>
</dbReference>
<feature type="compositionally biased region" description="Basic and acidic residues" evidence="6">
    <location>
        <begin position="52"/>
        <end position="66"/>
    </location>
</feature>
<evidence type="ECO:0000256" key="4">
    <source>
        <dbReference type="ARBA" id="ARBA00022989"/>
    </source>
</evidence>
<dbReference type="GO" id="GO:0022857">
    <property type="term" value="F:transmembrane transporter activity"/>
    <property type="evidence" value="ECO:0007669"/>
    <property type="project" value="InterPro"/>
</dbReference>
<dbReference type="Proteomes" id="UP000091956">
    <property type="component" value="Unassembled WGS sequence"/>
</dbReference>
<dbReference type="CDD" id="cd17323">
    <property type="entry name" value="MFS_Tpo1_MDR_like"/>
    <property type="match status" value="1"/>
</dbReference>
<evidence type="ECO:0000256" key="7">
    <source>
        <dbReference type="SAM" id="Phobius"/>
    </source>
</evidence>
<dbReference type="EMBL" id="KV460216">
    <property type="protein sequence ID" value="OBT98553.1"/>
    <property type="molecule type" value="Genomic_DNA"/>
</dbReference>
<feature type="transmembrane region" description="Helical" evidence="7">
    <location>
        <begin position="164"/>
        <end position="183"/>
    </location>
</feature>
<feature type="transmembrane region" description="Helical" evidence="7">
    <location>
        <begin position="473"/>
        <end position="496"/>
    </location>
</feature>
<dbReference type="InterPro" id="IPR011701">
    <property type="entry name" value="MFS"/>
</dbReference>
<sequence length="542" mass="58465">MSSSVSTHSLENEHKLVAEGLATPGSKTDVDSVHGSVQNEKLEEAGVAAPKVDAEKDVEGGEKPAEEEITDPNIVWWDGPDDPQNPMNWPRWKRAGNVTLVSMLTFVAPLASSMFAPGVPSLMKEFDSTSKTLASFVVSVYILGFGVGPLFLAPLSEIYGRVPVYHVTNALFVIFNVACALATDLNMLIGFRFLAGVAGSACLTIGGGTIADLIAQQRRGIAMSGFVLGPLLGPVIGPVAGGFAAESIGWRWIFYILAITTGVFSLMCLALLQESYAPVLLARKTARLIKETGNTDLRSKLDTGLTPREVFARAIVRPMKLLVLSPIVLTLSVYMGVVYGYLYLLFTTFSVVFADQYHFSSGSVGLSFLGIGLGSLLGLVITGTTSDRILKSNARKDCPPGTEDKDLVYKPEYRLPLLFPASVLIPAGLFIYGWTAQYKVHYIVPILGTLLIGIGNLGVFMSIQMYMVDAFTVYAASALAANTVIRCILGAVLPLAGQDMYKALGLGWGNSLLAFVALAFIWVPWWISVWGEKLRIKYKVEL</sequence>
<feature type="domain" description="Major facilitator superfamily (MFS) profile" evidence="8">
    <location>
        <begin position="97"/>
        <end position="534"/>
    </location>
</feature>
<reference evidence="9 10" key="1">
    <citation type="submission" date="2016-03" db="EMBL/GenBank/DDBJ databases">
        <title>Comparative genomics of Pseudogymnoascus destructans, the fungus causing white-nose syndrome of bats.</title>
        <authorList>
            <person name="Palmer J.M."/>
            <person name="Drees K.P."/>
            <person name="Foster J.T."/>
            <person name="Lindner D.L."/>
        </authorList>
    </citation>
    <scope>NUCLEOTIDE SEQUENCE [LARGE SCALE GENOMIC DNA]</scope>
    <source>
        <strain evidence="9 10">UAMH 10579</strain>
    </source>
</reference>
<dbReference type="InterPro" id="IPR020846">
    <property type="entry name" value="MFS_dom"/>
</dbReference>
<evidence type="ECO:0000259" key="8">
    <source>
        <dbReference type="PROSITE" id="PS50850"/>
    </source>
</evidence>
<dbReference type="FunFam" id="1.20.1250.20:FF:000011">
    <property type="entry name" value="MFS multidrug transporter, putative"/>
    <property type="match status" value="1"/>
</dbReference>
<dbReference type="Gene3D" id="1.20.1250.20">
    <property type="entry name" value="MFS general substrate transporter like domains"/>
    <property type="match status" value="1"/>
</dbReference>
<dbReference type="Pfam" id="PF07690">
    <property type="entry name" value="MFS_1"/>
    <property type="match status" value="1"/>
</dbReference>
<comment type="subcellular location">
    <subcellularLocation>
        <location evidence="1">Membrane</location>
        <topology evidence="1">Multi-pass membrane protein</topology>
    </subcellularLocation>
</comment>
<keyword evidence="5 7" id="KW-0472">Membrane</keyword>
<feature type="transmembrane region" description="Helical" evidence="7">
    <location>
        <begin position="221"/>
        <end position="240"/>
    </location>
</feature>
<dbReference type="OrthoDB" id="5296287at2759"/>
<feature type="transmembrane region" description="Helical" evidence="7">
    <location>
        <begin position="508"/>
        <end position="527"/>
    </location>
</feature>
<dbReference type="GeneID" id="28837018"/>
<evidence type="ECO:0000313" key="10">
    <source>
        <dbReference type="Proteomes" id="UP000091956"/>
    </source>
</evidence>
<feature type="transmembrane region" description="Helical" evidence="7">
    <location>
        <begin position="415"/>
        <end position="434"/>
    </location>
</feature>
<keyword evidence="3 7" id="KW-0812">Transmembrane</keyword>
<keyword evidence="4 7" id="KW-1133">Transmembrane helix</keyword>
<dbReference type="PROSITE" id="PS50850">
    <property type="entry name" value="MFS"/>
    <property type="match status" value="1"/>
</dbReference>
<feature type="transmembrane region" description="Helical" evidence="7">
    <location>
        <begin position="132"/>
        <end position="152"/>
    </location>
</feature>
<evidence type="ECO:0000256" key="1">
    <source>
        <dbReference type="ARBA" id="ARBA00004141"/>
    </source>
</evidence>
<dbReference type="SUPFAM" id="SSF103473">
    <property type="entry name" value="MFS general substrate transporter"/>
    <property type="match status" value="1"/>
</dbReference>
<accession>A0A1B8GRV4</accession>
<feature type="transmembrane region" description="Helical" evidence="7">
    <location>
        <begin position="364"/>
        <end position="386"/>
    </location>
</feature>
<evidence type="ECO:0000256" key="3">
    <source>
        <dbReference type="ARBA" id="ARBA00022692"/>
    </source>
</evidence>
<dbReference type="GO" id="GO:0016020">
    <property type="term" value="C:membrane"/>
    <property type="evidence" value="ECO:0007669"/>
    <property type="project" value="UniProtKB-SubCell"/>
</dbReference>
<name>A0A1B8GRV4_9PEZI</name>
<evidence type="ECO:0000256" key="2">
    <source>
        <dbReference type="ARBA" id="ARBA00008335"/>
    </source>
</evidence>
<proteinExistence type="inferred from homology"/>
<gene>
    <name evidence="9" type="ORF">VE01_03632</name>
</gene>
<feature type="transmembrane region" description="Helical" evidence="7">
    <location>
        <begin position="189"/>
        <end position="214"/>
    </location>
</feature>
<keyword evidence="10" id="KW-1185">Reference proteome</keyword>
<feature type="transmembrane region" description="Helical" evidence="7">
    <location>
        <begin position="95"/>
        <end position="112"/>
    </location>
</feature>
<dbReference type="RefSeq" id="XP_018132286.1">
    <property type="nucleotide sequence ID" value="XM_018273117.2"/>
</dbReference>
<feature type="region of interest" description="Disordered" evidence="6">
    <location>
        <begin position="1"/>
        <end position="80"/>
    </location>
</feature>
<protein>
    <recommendedName>
        <fullName evidence="8">Major facilitator superfamily (MFS) profile domain-containing protein</fullName>
    </recommendedName>
</protein>
<feature type="transmembrane region" description="Helical" evidence="7">
    <location>
        <begin position="252"/>
        <end position="272"/>
    </location>
</feature>
<feature type="transmembrane region" description="Helical" evidence="7">
    <location>
        <begin position="321"/>
        <end position="344"/>
    </location>
</feature>
<dbReference type="InterPro" id="IPR036259">
    <property type="entry name" value="MFS_trans_sf"/>
</dbReference>
<dbReference type="AlphaFoldDB" id="A0A1B8GRV4"/>
<feature type="transmembrane region" description="Helical" evidence="7">
    <location>
        <begin position="440"/>
        <end position="461"/>
    </location>
</feature>
<dbReference type="PANTHER" id="PTHR23502:SF68">
    <property type="entry name" value="MULTIDRUG TRANSPORTER, PUTATIVE (AFU_ORTHOLOGUE AFUA_3G01120)-RELATED"/>
    <property type="match status" value="1"/>
</dbReference>
<organism evidence="9 10">
    <name type="scientific">Pseudogymnoascus verrucosus</name>
    <dbReference type="NCBI Taxonomy" id="342668"/>
    <lineage>
        <taxon>Eukaryota</taxon>
        <taxon>Fungi</taxon>
        <taxon>Dikarya</taxon>
        <taxon>Ascomycota</taxon>
        <taxon>Pezizomycotina</taxon>
        <taxon>Leotiomycetes</taxon>
        <taxon>Thelebolales</taxon>
        <taxon>Thelebolaceae</taxon>
        <taxon>Pseudogymnoascus</taxon>
    </lineage>
</organism>
<evidence type="ECO:0000256" key="6">
    <source>
        <dbReference type="SAM" id="MobiDB-lite"/>
    </source>
</evidence>